<proteinExistence type="predicted"/>
<comment type="caution">
    <text evidence="1">The sequence shown here is derived from an EMBL/GenBank/DDBJ whole genome shotgun (WGS) entry which is preliminary data.</text>
</comment>
<protein>
    <submittedName>
        <fullName evidence="1">Uncharacterized protein</fullName>
    </submittedName>
</protein>
<keyword evidence="2" id="KW-1185">Reference proteome</keyword>
<dbReference type="EMBL" id="JAYXHS010000001">
    <property type="protein sequence ID" value="MEC5385943.1"/>
    <property type="molecule type" value="Genomic_DNA"/>
</dbReference>
<dbReference type="Proteomes" id="UP001331561">
    <property type="component" value="Unassembled WGS sequence"/>
</dbReference>
<organism evidence="1 2">
    <name type="scientific">Uliginosibacterium silvisoli</name>
    <dbReference type="NCBI Taxonomy" id="3114758"/>
    <lineage>
        <taxon>Bacteria</taxon>
        <taxon>Pseudomonadati</taxon>
        <taxon>Pseudomonadota</taxon>
        <taxon>Betaproteobacteria</taxon>
        <taxon>Rhodocyclales</taxon>
        <taxon>Zoogloeaceae</taxon>
        <taxon>Uliginosibacterium</taxon>
    </lineage>
</organism>
<evidence type="ECO:0000313" key="2">
    <source>
        <dbReference type="Proteomes" id="UP001331561"/>
    </source>
</evidence>
<dbReference type="RefSeq" id="WP_327598887.1">
    <property type="nucleotide sequence ID" value="NZ_JAYXHS010000001.1"/>
</dbReference>
<gene>
    <name evidence="1" type="ORF">VVD49_09420</name>
</gene>
<name>A0ABU6K2C1_9RHOO</name>
<evidence type="ECO:0000313" key="1">
    <source>
        <dbReference type="EMBL" id="MEC5385943.1"/>
    </source>
</evidence>
<accession>A0ABU6K2C1</accession>
<reference evidence="1 2" key="1">
    <citation type="submission" date="2024-01" db="EMBL/GenBank/DDBJ databases">
        <title>Uliginosibacterium soil sp. nov.</title>
        <authorList>
            <person name="Lv Y."/>
        </authorList>
    </citation>
    <scope>NUCLEOTIDE SEQUENCE [LARGE SCALE GENOMIC DNA]</scope>
    <source>
        <strain evidence="1 2">H3</strain>
    </source>
</reference>
<sequence>MSLPPSGLALDLQELDMITTKKLVSAVVPLVICGGLAAPAIASTILTCAGNGSVSDTQMTSSQEYSYQSHSFEKSTTGSTTVKKPFSGTANVELSEGSVRMKLPHDLVPPLSDGKDAWYTLGDAFVGDKEITGSLRFNLFNKPKIRIDRVSGQFTLSSGFAEFNANCSVVDPNAGPKF</sequence>